<dbReference type="EMBL" id="BPLR01019448">
    <property type="protein sequence ID" value="GIX67976.1"/>
    <property type="molecule type" value="Genomic_DNA"/>
</dbReference>
<protein>
    <submittedName>
        <fullName evidence="2">Uncharacterized protein</fullName>
    </submittedName>
</protein>
<keyword evidence="1" id="KW-0732">Signal</keyword>
<gene>
    <name evidence="2" type="ORF">CEXT_628411</name>
</gene>
<feature type="signal peptide" evidence="1">
    <location>
        <begin position="1"/>
        <end position="20"/>
    </location>
</feature>
<evidence type="ECO:0000313" key="3">
    <source>
        <dbReference type="Proteomes" id="UP001054945"/>
    </source>
</evidence>
<dbReference type="AlphaFoldDB" id="A0AAV4M9B5"/>
<accession>A0AAV4M9B5</accession>
<reference evidence="2 3" key="1">
    <citation type="submission" date="2021-06" db="EMBL/GenBank/DDBJ databases">
        <title>Caerostris extrusa draft genome.</title>
        <authorList>
            <person name="Kono N."/>
            <person name="Arakawa K."/>
        </authorList>
    </citation>
    <scope>NUCLEOTIDE SEQUENCE [LARGE SCALE GENOMIC DNA]</scope>
</reference>
<name>A0AAV4M9B5_CAEEX</name>
<feature type="chain" id="PRO_5043853711" evidence="1">
    <location>
        <begin position="21"/>
        <end position="108"/>
    </location>
</feature>
<evidence type="ECO:0000256" key="1">
    <source>
        <dbReference type="SAM" id="SignalP"/>
    </source>
</evidence>
<sequence length="108" mass="12423">MERFCCYRVYFLVVLRLVLTEHAFSVRRVTEIETKLIEDVCPYNETLELFLSSSGTQSAIRLKDMMTKHSNCTIKIDSALTGVILNFSYKSGSTYDGCQNFIQDKSIF</sequence>
<organism evidence="2 3">
    <name type="scientific">Caerostris extrusa</name>
    <name type="common">Bark spider</name>
    <name type="synonym">Caerostris bankana</name>
    <dbReference type="NCBI Taxonomy" id="172846"/>
    <lineage>
        <taxon>Eukaryota</taxon>
        <taxon>Metazoa</taxon>
        <taxon>Ecdysozoa</taxon>
        <taxon>Arthropoda</taxon>
        <taxon>Chelicerata</taxon>
        <taxon>Arachnida</taxon>
        <taxon>Araneae</taxon>
        <taxon>Araneomorphae</taxon>
        <taxon>Entelegynae</taxon>
        <taxon>Araneoidea</taxon>
        <taxon>Araneidae</taxon>
        <taxon>Caerostris</taxon>
    </lineage>
</organism>
<proteinExistence type="predicted"/>
<dbReference type="Proteomes" id="UP001054945">
    <property type="component" value="Unassembled WGS sequence"/>
</dbReference>
<evidence type="ECO:0000313" key="2">
    <source>
        <dbReference type="EMBL" id="GIX67976.1"/>
    </source>
</evidence>
<keyword evidence="3" id="KW-1185">Reference proteome</keyword>
<comment type="caution">
    <text evidence="2">The sequence shown here is derived from an EMBL/GenBank/DDBJ whole genome shotgun (WGS) entry which is preliminary data.</text>
</comment>